<dbReference type="EMBL" id="JAALLS010000016">
    <property type="protein sequence ID" value="NGP89173.1"/>
    <property type="molecule type" value="Genomic_DNA"/>
</dbReference>
<gene>
    <name evidence="4" type="ORF">G3569_12505</name>
</gene>
<comment type="caution">
    <text evidence="4">The sequence shown here is derived from an EMBL/GenBank/DDBJ whole genome shotgun (WGS) entry which is preliminary data.</text>
</comment>
<dbReference type="PANTHER" id="PTHR10937">
    <property type="entry name" value="GLUCOSAMINE--FRUCTOSE-6-PHOSPHATE AMINOTRANSFERASE, ISOMERIZING"/>
    <property type="match status" value="1"/>
</dbReference>
<keyword evidence="1" id="KW-0677">Repeat</keyword>
<accession>A0A6M1T9G4</accession>
<dbReference type="Gene3D" id="3.40.50.10490">
    <property type="entry name" value="Glucose-6-phosphate isomerase like protein, domain 1"/>
    <property type="match status" value="2"/>
</dbReference>
<feature type="region of interest" description="Disordered" evidence="2">
    <location>
        <begin position="1"/>
        <end position="25"/>
    </location>
</feature>
<proteinExistence type="predicted"/>
<dbReference type="Proteomes" id="UP000479132">
    <property type="component" value="Unassembled WGS sequence"/>
</dbReference>
<dbReference type="GO" id="GO:1901135">
    <property type="term" value="P:carbohydrate derivative metabolic process"/>
    <property type="evidence" value="ECO:0007669"/>
    <property type="project" value="InterPro"/>
</dbReference>
<sequence length="395" mass="43910">MTDIFDSDIESHTPSEQTYTSSEIHHQPETWKATWKKIRQEEETLSSFLNEILRMEGLNIILTGAGSSAFVGNVVASTWQKDTERPAKAVPTTDLVTHWQNYILPSEPLLLISFARSGNSPESTASIEQLNKGCDNVFHLIITCNPDGKLAQMKENENTCVFLLPQEAEDKSLAMTNSFTSMALAATLISKMLKTETDYLDTQVHTLSSYGNTVLNNYDALLKEVAHDDFNRIVFLGSGPLQGIAREGHLKVQELTNGQVVGKFDSFLGFRHGPKAIINDNTLLVYLISNNKDTNRYERDLVSQINQHNIGLHTLGIAETECISSNIDYCITLADEQQLDEAFWAILCTLPAQIIGLHKSIDLGYNPDEPSPDGTISRVVEGVQIYNDSSNELKD</sequence>
<dbReference type="PANTHER" id="PTHR10937:SF4">
    <property type="entry name" value="GLUCOSAMINE-6-PHOSPHATE DEAMINASE"/>
    <property type="match status" value="1"/>
</dbReference>
<dbReference type="CDD" id="cd05008">
    <property type="entry name" value="SIS_GlmS_GlmD_1"/>
    <property type="match status" value="1"/>
</dbReference>
<dbReference type="GO" id="GO:0097367">
    <property type="term" value="F:carbohydrate derivative binding"/>
    <property type="evidence" value="ECO:0007669"/>
    <property type="project" value="InterPro"/>
</dbReference>
<feature type="compositionally biased region" description="Polar residues" evidence="2">
    <location>
        <begin position="12"/>
        <end position="22"/>
    </location>
</feature>
<dbReference type="SUPFAM" id="SSF53697">
    <property type="entry name" value="SIS domain"/>
    <property type="match status" value="1"/>
</dbReference>
<dbReference type="Pfam" id="PF01380">
    <property type="entry name" value="SIS"/>
    <property type="match status" value="1"/>
</dbReference>
<organism evidence="4 5">
    <name type="scientific">Fodinibius halophilus</name>
    <dbReference type="NCBI Taxonomy" id="1736908"/>
    <lineage>
        <taxon>Bacteria</taxon>
        <taxon>Pseudomonadati</taxon>
        <taxon>Balneolota</taxon>
        <taxon>Balneolia</taxon>
        <taxon>Balneolales</taxon>
        <taxon>Balneolaceae</taxon>
        <taxon>Fodinibius</taxon>
    </lineage>
</organism>
<dbReference type="InterPro" id="IPR046348">
    <property type="entry name" value="SIS_dom_sf"/>
</dbReference>
<dbReference type="RefSeq" id="WP_165269625.1">
    <property type="nucleotide sequence ID" value="NZ_JAALLS010000016.1"/>
</dbReference>
<feature type="domain" description="SIS" evidence="3">
    <location>
        <begin position="49"/>
        <end position="198"/>
    </location>
</feature>
<evidence type="ECO:0000259" key="3">
    <source>
        <dbReference type="PROSITE" id="PS51464"/>
    </source>
</evidence>
<keyword evidence="5" id="KW-1185">Reference proteome</keyword>
<protein>
    <submittedName>
        <fullName evidence="4">SIS domain-containing protein</fullName>
    </submittedName>
</protein>
<reference evidence="4 5" key="1">
    <citation type="submission" date="2020-02" db="EMBL/GenBank/DDBJ databases">
        <title>Aliifodinibius halophilus 2W32, complete genome.</title>
        <authorList>
            <person name="Li Y."/>
            <person name="Wu S."/>
        </authorList>
    </citation>
    <scope>NUCLEOTIDE SEQUENCE [LARGE SCALE GENOMIC DNA]</scope>
    <source>
        <strain evidence="4 5">2W32</strain>
    </source>
</reference>
<dbReference type="AlphaFoldDB" id="A0A6M1T9G4"/>
<feature type="domain" description="SIS" evidence="3">
    <location>
        <begin position="221"/>
        <end position="370"/>
    </location>
</feature>
<dbReference type="InterPro" id="IPR001347">
    <property type="entry name" value="SIS_dom"/>
</dbReference>
<name>A0A6M1T9G4_9BACT</name>
<evidence type="ECO:0000256" key="2">
    <source>
        <dbReference type="SAM" id="MobiDB-lite"/>
    </source>
</evidence>
<evidence type="ECO:0000256" key="1">
    <source>
        <dbReference type="ARBA" id="ARBA00022737"/>
    </source>
</evidence>
<evidence type="ECO:0000313" key="5">
    <source>
        <dbReference type="Proteomes" id="UP000479132"/>
    </source>
</evidence>
<dbReference type="PROSITE" id="PS51464">
    <property type="entry name" value="SIS"/>
    <property type="match status" value="2"/>
</dbReference>
<evidence type="ECO:0000313" key="4">
    <source>
        <dbReference type="EMBL" id="NGP89173.1"/>
    </source>
</evidence>
<dbReference type="InterPro" id="IPR035466">
    <property type="entry name" value="GlmS/AgaS_SIS"/>
</dbReference>